<keyword evidence="1" id="KW-0540">Nuclease</keyword>
<dbReference type="Proteomes" id="UP000594749">
    <property type="component" value="Chromosome"/>
</dbReference>
<dbReference type="InterPro" id="IPR054561">
    <property type="entry name" value="RNR_OB1_N"/>
</dbReference>
<dbReference type="GO" id="GO:0004527">
    <property type="term" value="F:exonuclease activity"/>
    <property type="evidence" value="ECO:0007669"/>
    <property type="project" value="UniProtKB-KW"/>
</dbReference>
<dbReference type="SUPFAM" id="SSF50249">
    <property type="entry name" value="Nucleic acid-binding proteins"/>
    <property type="match status" value="1"/>
</dbReference>
<evidence type="ECO:0000313" key="3">
    <source>
        <dbReference type="EMBL" id="QOQ86932.1"/>
    </source>
</evidence>
<protein>
    <submittedName>
        <fullName evidence="3">VacB/RNase II family 3'-5' exoribonuclease</fullName>
    </submittedName>
</protein>
<sequence>MKTFLENLLKGIDAGELNSEQKEALRNLETLNAVTLHKNRYYLNDGFICGKLDISMNGTGYINVFNPKFKDDALVENKDLGSSKQGDIVLAKILKGKLKNTKSRIKAKIMMTIKPAFATSVAYTKKVGKEILGVNIRTGLASKLKASQKSLKQLPPYTVLKIDNQSDEIVEILGVLDDVWVDEKISLGIYNKNDEFSTQAENEAKSFGDIVDKSMYPQRTDLTSLNFVTIDPVDAKDFDDAVCYDYKNRTLYVAIADVSEYVLPYSATDKEAKFRGFSIYFPHRSIPMLPRNLSENICSLKPNLDRLAFCFKITLDENLEPVSEELKSVIINSKIRFNYDEVDEILSSKTYKNKEILDMLLNLATLTKALRKKRLKSGFDFHTKELRITLDESGNLKSTRFETSTPSHDLIEDCMLLANKAAAKMIQKGIFRNHGAMDDKKLETLMENLMSLGVDAKFDKDFPKMIAGIQSIADEMGIREEVDKLIIKAQKKAEYAVTPLGHFGLGFDLYTHFTSPIRRYSDLLLHRLLKATLNKDEKFFNYLLLNIESTCESLNTLEREADKVAFDFIDRKFARWALENLGKNFRCYIDTNESVTTAKLDDKLKGGRVFITNYTGEILTPVLVELIDADIINAKIYGRVIKKLDV</sequence>
<organism evidence="3 4">
    <name type="scientific">Campylobacter corcagiensis</name>
    <dbReference type="NCBI Taxonomy" id="1448857"/>
    <lineage>
        <taxon>Bacteria</taxon>
        <taxon>Pseudomonadati</taxon>
        <taxon>Campylobacterota</taxon>
        <taxon>Epsilonproteobacteria</taxon>
        <taxon>Campylobacterales</taxon>
        <taxon>Campylobacteraceae</taxon>
        <taxon>Campylobacter</taxon>
    </lineage>
</organism>
<dbReference type="InterPro" id="IPR001900">
    <property type="entry name" value="RNase_II/R"/>
</dbReference>
<accession>A0A7M1LEC4</accession>
<proteinExistence type="predicted"/>
<dbReference type="Pfam" id="PF00773">
    <property type="entry name" value="RNB"/>
    <property type="match status" value="1"/>
</dbReference>
<dbReference type="SMART" id="SM00955">
    <property type="entry name" value="RNB"/>
    <property type="match status" value="1"/>
</dbReference>
<dbReference type="InterPro" id="IPR050180">
    <property type="entry name" value="RNR_Ribonuclease"/>
</dbReference>
<dbReference type="GO" id="GO:0005829">
    <property type="term" value="C:cytosol"/>
    <property type="evidence" value="ECO:0007669"/>
    <property type="project" value="TreeGrafter"/>
</dbReference>
<evidence type="ECO:0000256" key="1">
    <source>
        <dbReference type="ARBA" id="ARBA00022839"/>
    </source>
</evidence>
<name>A0A7M1LEC4_9BACT</name>
<keyword evidence="4" id="KW-1185">Reference proteome</keyword>
<dbReference type="RefSeq" id="WP_025803287.1">
    <property type="nucleotide sequence ID" value="NZ_CP053842.1"/>
</dbReference>
<dbReference type="PROSITE" id="PS01175">
    <property type="entry name" value="RIBONUCLEASE_II"/>
    <property type="match status" value="1"/>
</dbReference>
<evidence type="ECO:0000313" key="4">
    <source>
        <dbReference type="Proteomes" id="UP000594749"/>
    </source>
</evidence>
<reference evidence="3 4" key="1">
    <citation type="submission" date="2020-10" db="EMBL/GenBank/DDBJ databases">
        <title>Campylobacter and Helicobacter PacBio genomes.</title>
        <authorList>
            <person name="Lane C."/>
        </authorList>
    </citation>
    <scope>NUCLEOTIDE SEQUENCE [LARGE SCALE GENOMIC DNA]</scope>
    <source>
        <strain evidence="3 4">2016D-0077</strain>
    </source>
</reference>
<dbReference type="GO" id="GO:0006402">
    <property type="term" value="P:mRNA catabolic process"/>
    <property type="evidence" value="ECO:0007669"/>
    <property type="project" value="TreeGrafter"/>
</dbReference>
<dbReference type="AlphaFoldDB" id="A0A7M1LEC4"/>
<dbReference type="OrthoDB" id="9764149at2"/>
<dbReference type="EMBL" id="CP063078">
    <property type="protein sequence ID" value="QOQ86932.1"/>
    <property type="molecule type" value="Genomic_DNA"/>
</dbReference>
<keyword evidence="1" id="KW-0378">Hydrolase</keyword>
<dbReference type="PANTHER" id="PTHR23355">
    <property type="entry name" value="RIBONUCLEASE"/>
    <property type="match status" value="1"/>
</dbReference>
<gene>
    <name evidence="3" type="ORF">IMC76_06890</name>
</gene>
<keyword evidence="1" id="KW-0269">Exonuclease</keyword>
<evidence type="ECO:0000259" key="2">
    <source>
        <dbReference type="SMART" id="SM00955"/>
    </source>
</evidence>
<feature type="domain" description="RNB" evidence="2">
    <location>
        <begin position="219"/>
        <end position="535"/>
    </location>
</feature>
<dbReference type="InterPro" id="IPR057293">
    <property type="entry name" value="RNR_OB2"/>
</dbReference>
<dbReference type="InterPro" id="IPR022966">
    <property type="entry name" value="RNase_II/R_CS"/>
</dbReference>
<dbReference type="PANTHER" id="PTHR23355:SF9">
    <property type="entry name" value="DIS3-LIKE EXONUCLEASE 2"/>
    <property type="match status" value="1"/>
</dbReference>
<dbReference type="Pfam" id="PF24190">
    <property type="entry name" value="OB_RNR_2nd"/>
    <property type="match status" value="1"/>
</dbReference>
<dbReference type="GO" id="GO:0003723">
    <property type="term" value="F:RNA binding"/>
    <property type="evidence" value="ECO:0007669"/>
    <property type="project" value="InterPro"/>
</dbReference>
<dbReference type="GO" id="GO:0004540">
    <property type="term" value="F:RNA nuclease activity"/>
    <property type="evidence" value="ECO:0007669"/>
    <property type="project" value="InterPro"/>
</dbReference>
<dbReference type="InterPro" id="IPR012340">
    <property type="entry name" value="NA-bd_OB-fold"/>
</dbReference>
<dbReference type="Pfam" id="PF22896">
    <property type="entry name" value="OB_RNR_1st"/>
    <property type="match status" value="1"/>
</dbReference>